<proteinExistence type="predicted"/>
<feature type="transmembrane region" description="Helical" evidence="6">
    <location>
        <begin position="90"/>
        <end position="106"/>
    </location>
</feature>
<dbReference type="PANTHER" id="PTHR34697">
    <property type="entry name" value="PHOSPHATIDYLGLYCEROL LYSYLTRANSFERASE"/>
    <property type="match status" value="1"/>
</dbReference>
<comment type="subcellular location">
    <subcellularLocation>
        <location evidence="1">Cell membrane</location>
        <topology evidence="1">Multi-pass membrane protein</topology>
    </subcellularLocation>
</comment>
<feature type="transmembrane region" description="Helical" evidence="6">
    <location>
        <begin position="63"/>
        <end position="83"/>
    </location>
</feature>
<evidence type="ECO:0000256" key="5">
    <source>
        <dbReference type="ARBA" id="ARBA00023136"/>
    </source>
</evidence>
<keyword evidence="4 6" id="KW-1133">Transmembrane helix</keyword>
<keyword evidence="2" id="KW-1003">Cell membrane</keyword>
<reference evidence="9" key="1">
    <citation type="submission" date="2018-12" db="EMBL/GenBank/DDBJ databases">
        <title>Tengunoibacter tsumagoiensis gen. nov., sp. nov., Dictyobacter kobayashii sp. nov., D. alpinus sp. nov., and D. joshuensis sp. nov. and description of Dictyobacteraceae fam. nov. within the order Ktedonobacterales isolated from Tengu-no-mugimeshi.</title>
        <authorList>
            <person name="Wang C.M."/>
            <person name="Zheng Y."/>
            <person name="Sakai Y."/>
            <person name="Toyoda A."/>
            <person name="Minakuchi Y."/>
            <person name="Abe K."/>
            <person name="Yokota A."/>
            <person name="Yabe S."/>
        </authorList>
    </citation>
    <scope>NUCLEOTIDE SEQUENCE [LARGE SCALE GENOMIC DNA]</scope>
    <source>
        <strain evidence="9">S-27</strain>
    </source>
</reference>
<feature type="transmembrane region" description="Helical" evidence="6">
    <location>
        <begin position="144"/>
        <end position="164"/>
    </location>
</feature>
<comment type="caution">
    <text evidence="8">The sequence shown here is derived from an EMBL/GenBank/DDBJ whole genome shotgun (WGS) entry which is preliminary data.</text>
</comment>
<evidence type="ECO:0000256" key="6">
    <source>
        <dbReference type="SAM" id="Phobius"/>
    </source>
</evidence>
<dbReference type="SUPFAM" id="SSF55729">
    <property type="entry name" value="Acyl-CoA N-acyltransferases (Nat)"/>
    <property type="match status" value="1"/>
</dbReference>
<dbReference type="PANTHER" id="PTHR34697:SF2">
    <property type="entry name" value="PHOSPHATIDYLGLYCEROL LYSYLTRANSFERASE"/>
    <property type="match status" value="1"/>
</dbReference>
<dbReference type="GO" id="GO:0016755">
    <property type="term" value="F:aminoacyltransferase activity"/>
    <property type="evidence" value="ECO:0007669"/>
    <property type="project" value="TreeGrafter"/>
</dbReference>
<protein>
    <recommendedName>
        <fullName evidence="7">Phosphatidylglycerol lysyltransferase C-terminal domain-containing protein</fullName>
    </recommendedName>
</protein>
<dbReference type="GO" id="GO:0005886">
    <property type="term" value="C:plasma membrane"/>
    <property type="evidence" value="ECO:0007669"/>
    <property type="project" value="UniProtKB-SubCell"/>
</dbReference>
<dbReference type="InterPro" id="IPR016181">
    <property type="entry name" value="Acyl_CoA_acyltransferase"/>
</dbReference>
<feature type="transmembrane region" description="Helical" evidence="6">
    <location>
        <begin position="112"/>
        <end position="132"/>
    </location>
</feature>
<dbReference type="InterPro" id="IPR024320">
    <property type="entry name" value="LPG_synthase_C"/>
</dbReference>
<evidence type="ECO:0000256" key="4">
    <source>
        <dbReference type="ARBA" id="ARBA00022989"/>
    </source>
</evidence>
<sequence length="590" mass="65730">MKGFMQTEIIQTTKKTDRMRHSVRYLAGLVTALVGLSDMLSAIVPRFSWSFFLGAWPIVNHRVPAQTFTVVVGFFLIVLSYGLARGKKHAWSITLILLLLSAVLHVQRSGSVLATLIALALTAALYSLKGYFHAKSDPPSARRGYVALCLGLGIVVFYAIGGFIALYDDFAPWIDRIGIHGVIIRMFSHGSLRIPHATEAFFFQHALPVLCISAILYGMAQIFRPVAAVLIPDTATRDKVNEIVRIYGTNSISYFALGEDKSYFFSNSGRSVISYVLQGSTAVVAGDPIGPEDEMPEVIKQFVAFCNEQDWSIVFWQIRDQVAALYRSAGFRLLKIGEDAVIDAQKFTLKGGAMANVRSSAKRAEKDGLRVIFYRGKVSDQEQLHQMEQISQHWLAEKGGSEMSFSLGRFDAQGDPQQIYALAVDEQNKVHAFVSFIPIYGRQGWGLDLMRRAEQCAPGTMELLLARSIEHMKNLGAQMISLGLAPLSNANEDDDTFLGNSIDFLTDRFGNPSKNQSLFNFKKKFQPTWESRYLVYSDALNLPKIGWALYNAHQTDASLMGTLVQTINEWQRKHNLSEKARLKSVEAVKA</sequence>
<dbReference type="Pfam" id="PF09924">
    <property type="entry name" value="LPG_synthase_C"/>
    <property type="match status" value="1"/>
</dbReference>
<gene>
    <name evidence="8" type="ORF">KDAU_15320</name>
</gene>
<feature type="transmembrane region" description="Helical" evidence="6">
    <location>
        <begin position="200"/>
        <end position="220"/>
    </location>
</feature>
<evidence type="ECO:0000259" key="7">
    <source>
        <dbReference type="Pfam" id="PF09924"/>
    </source>
</evidence>
<dbReference type="Proteomes" id="UP000287224">
    <property type="component" value="Unassembled WGS sequence"/>
</dbReference>
<dbReference type="GO" id="GO:0055091">
    <property type="term" value="P:phospholipid homeostasis"/>
    <property type="evidence" value="ECO:0007669"/>
    <property type="project" value="TreeGrafter"/>
</dbReference>
<organism evidence="8 9">
    <name type="scientific">Dictyobacter aurantiacus</name>
    <dbReference type="NCBI Taxonomy" id="1936993"/>
    <lineage>
        <taxon>Bacteria</taxon>
        <taxon>Bacillati</taxon>
        <taxon>Chloroflexota</taxon>
        <taxon>Ktedonobacteria</taxon>
        <taxon>Ktedonobacterales</taxon>
        <taxon>Dictyobacteraceae</taxon>
        <taxon>Dictyobacter</taxon>
    </lineage>
</organism>
<evidence type="ECO:0000256" key="2">
    <source>
        <dbReference type="ARBA" id="ARBA00022475"/>
    </source>
</evidence>
<evidence type="ECO:0000313" key="9">
    <source>
        <dbReference type="Proteomes" id="UP000287224"/>
    </source>
</evidence>
<feature type="domain" description="Phosphatidylglycerol lysyltransferase C-terminal" evidence="7">
    <location>
        <begin position="243"/>
        <end position="536"/>
    </location>
</feature>
<keyword evidence="5 6" id="KW-0472">Membrane</keyword>
<dbReference type="EMBL" id="BIFQ01000001">
    <property type="protein sequence ID" value="GCE04203.1"/>
    <property type="molecule type" value="Genomic_DNA"/>
</dbReference>
<evidence type="ECO:0000256" key="3">
    <source>
        <dbReference type="ARBA" id="ARBA00022692"/>
    </source>
</evidence>
<feature type="transmembrane region" description="Helical" evidence="6">
    <location>
        <begin position="23"/>
        <end position="43"/>
    </location>
</feature>
<evidence type="ECO:0000313" key="8">
    <source>
        <dbReference type="EMBL" id="GCE04203.1"/>
    </source>
</evidence>
<evidence type="ECO:0000256" key="1">
    <source>
        <dbReference type="ARBA" id="ARBA00004651"/>
    </source>
</evidence>
<dbReference type="AlphaFoldDB" id="A0A401ZBP0"/>
<name>A0A401ZBP0_9CHLR</name>
<keyword evidence="3 6" id="KW-0812">Transmembrane</keyword>
<feature type="transmembrane region" description="Helical" evidence="6">
    <location>
        <begin position="170"/>
        <end position="188"/>
    </location>
</feature>
<keyword evidence="9" id="KW-1185">Reference proteome</keyword>
<accession>A0A401ZBP0</accession>
<dbReference type="InterPro" id="IPR051211">
    <property type="entry name" value="PG_lysyltransferase"/>
</dbReference>